<name>A0A9N9Q9C9_9HELO</name>
<dbReference type="EMBL" id="CAJVRM010000307">
    <property type="protein sequence ID" value="CAG8979307.1"/>
    <property type="molecule type" value="Genomic_DNA"/>
</dbReference>
<dbReference type="AlphaFoldDB" id="A0A9N9Q9C9"/>
<accession>A0A9N9Q9C9</accession>
<gene>
    <name evidence="1" type="ORF">HYALB_00002430</name>
</gene>
<dbReference type="PANTHER" id="PTHR38887:SF1">
    <property type="entry name" value="RAS MODIFICATION PROTEIN ERF4"/>
    <property type="match status" value="1"/>
</dbReference>
<dbReference type="InterPro" id="IPR053221">
    <property type="entry name" value="Burnettramic_acid_biosynth"/>
</dbReference>
<organism evidence="1 2">
    <name type="scientific">Hymenoscyphus albidus</name>
    <dbReference type="NCBI Taxonomy" id="595503"/>
    <lineage>
        <taxon>Eukaryota</taxon>
        <taxon>Fungi</taxon>
        <taxon>Dikarya</taxon>
        <taxon>Ascomycota</taxon>
        <taxon>Pezizomycotina</taxon>
        <taxon>Leotiomycetes</taxon>
        <taxon>Helotiales</taxon>
        <taxon>Helotiaceae</taxon>
        <taxon>Hymenoscyphus</taxon>
    </lineage>
</organism>
<dbReference type="Proteomes" id="UP000701801">
    <property type="component" value="Unassembled WGS sequence"/>
</dbReference>
<comment type="caution">
    <text evidence="1">The sequence shown here is derived from an EMBL/GenBank/DDBJ whole genome shotgun (WGS) entry which is preliminary data.</text>
</comment>
<proteinExistence type="predicted"/>
<reference evidence="1" key="1">
    <citation type="submission" date="2021-07" db="EMBL/GenBank/DDBJ databases">
        <authorList>
            <person name="Durling M."/>
        </authorList>
    </citation>
    <scope>NUCLEOTIDE SEQUENCE</scope>
</reference>
<protein>
    <submittedName>
        <fullName evidence="1">Uncharacterized protein</fullName>
    </submittedName>
</protein>
<keyword evidence="2" id="KW-1185">Reference proteome</keyword>
<dbReference type="PANTHER" id="PTHR38887">
    <property type="entry name" value="CHROMOSOME 21, WHOLE GENOME SHOTGUN SEQUENCE"/>
    <property type="match status" value="1"/>
</dbReference>
<dbReference type="OrthoDB" id="3433125at2759"/>
<evidence type="ECO:0000313" key="1">
    <source>
        <dbReference type="EMBL" id="CAG8979307.1"/>
    </source>
</evidence>
<sequence>MVSSAHIRLFRTIATRGLIQALKLASIAGLATPDHISILISVAVQIATNIADEIHSRGTTNTSLDKINDSFFAPRGLIALIISWKPNEHNELVTIYDFDMTPAVSLALNNSNCTSRRIKKVNHKFKM</sequence>
<evidence type="ECO:0000313" key="2">
    <source>
        <dbReference type="Proteomes" id="UP000701801"/>
    </source>
</evidence>